<evidence type="ECO:0000256" key="2">
    <source>
        <dbReference type="ARBA" id="ARBA00022679"/>
    </source>
</evidence>
<proteinExistence type="predicted"/>
<organism evidence="5 6">
    <name type="scientific">Propionibacterium ruminifibrarum</name>
    <dbReference type="NCBI Taxonomy" id="1962131"/>
    <lineage>
        <taxon>Bacteria</taxon>
        <taxon>Bacillati</taxon>
        <taxon>Actinomycetota</taxon>
        <taxon>Actinomycetes</taxon>
        <taxon>Propionibacteriales</taxon>
        <taxon>Propionibacteriaceae</taxon>
        <taxon>Propionibacterium</taxon>
    </lineage>
</organism>
<evidence type="ECO:0000256" key="3">
    <source>
        <dbReference type="ARBA" id="ARBA00022691"/>
    </source>
</evidence>
<dbReference type="PANTHER" id="PTHR43464:SF19">
    <property type="entry name" value="UBIQUINONE BIOSYNTHESIS O-METHYLTRANSFERASE, MITOCHONDRIAL"/>
    <property type="match status" value="1"/>
</dbReference>
<dbReference type="AlphaFoldDB" id="A0A375I3A1"/>
<dbReference type="InterPro" id="IPR041698">
    <property type="entry name" value="Methyltransf_25"/>
</dbReference>
<gene>
    <name evidence="5" type="ORF">PROPJV5_1590</name>
</gene>
<dbReference type="GO" id="GO:0032259">
    <property type="term" value="P:methylation"/>
    <property type="evidence" value="ECO:0007669"/>
    <property type="project" value="UniProtKB-KW"/>
</dbReference>
<dbReference type="InterPro" id="IPR029063">
    <property type="entry name" value="SAM-dependent_MTases_sf"/>
</dbReference>
<evidence type="ECO:0000313" key="6">
    <source>
        <dbReference type="Proteomes" id="UP000265962"/>
    </source>
</evidence>
<protein>
    <submittedName>
        <fullName evidence="5">Methyltransferase domain</fullName>
    </submittedName>
</protein>
<dbReference type="EMBL" id="OMOH01000005">
    <property type="protein sequence ID" value="SPF68608.1"/>
    <property type="molecule type" value="Genomic_DNA"/>
</dbReference>
<dbReference type="OrthoDB" id="9786503at2"/>
<dbReference type="SUPFAM" id="SSF53335">
    <property type="entry name" value="S-adenosyl-L-methionine-dependent methyltransferases"/>
    <property type="match status" value="1"/>
</dbReference>
<accession>A0A375I3A1</accession>
<dbReference type="Gene3D" id="3.40.50.150">
    <property type="entry name" value="Vaccinia Virus protein VP39"/>
    <property type="match status" value="1"/>
</dbReference>
<evidence type="ECO:0000313" key="5">
    <source>
        <dbReference type="EMBL" id="SPF68608.1"/>
    </source>
</evidence>
<keyword evidence="6" id="KW-1185">Reference proteome</keyword>
<evidence type="ECO:0000256" key="1">
    <source>
        <dbReference type="ARBA" id="ARBA00022603"/>
    </source>
</evidence>
<keyword evidence="2 5" id="KW-0808">Transferase</keyword>
<dbReference type="PANTHER" id="PTHR43464">
    <property type="entry name" value="METHYLTRANSFERASE"/>
    <property type="match status" value="1"/>
</dbReference>
<keyword evidence="3" id="KW-0949">S-adenosyl-L-methionine</keyword>
<dbReference type="CDD" id="cd02440">
    <property type="entry name" value="AdoMet_MTases"/>
    <property type="match status" value="1"/>
</dbReference>
<name>A0A375I3A1_9ACTN</name>
<dbReference type="RefSeq" id="WP_119715758.1">
    <property type="nucleotide sequence ID" value="NZ_OMOH01000005.1"/>
</dbReference>
<dbReference type="Proteomes" id="UP000265962">
    <property type="component" value="Unassembled WGS sequence"/>
</dbReference>
<keyword evidence="1 5" id="KW-0489">Methyltransferase</keyword>
<evidence type="ECO:0000259" key="4">
    <source>
        <dbReference type="Pfam" id="PF13649"/>
    </source>
</evidence>
<feature type="domain" description="Methyltransferase" evidence="4">
    <location>
        <begin position="52"/>
        <end position="138"/>
    </location>
</feature>
<sequence>MPHNRALPSGPSDVAAAAEWDERYSRSEHIWSGEPNAALVDEAAELTPGRALDVGCGEGADAIWLAGRGWQVTALDVSIVALDRALEAATRAGVEIEWLHAGLLDADLEPATFDLVSAQYPALRRTPEHDAERVLMSLVAPGGTLLFVHHDLAEVPDPGHFADHVMPEQVLAAIGPGWVLERHRGRERRVSGGAGSHHDRDIVVRARRMR</sequence>
<dbReference type="Pfam" id="PF13649">
    <property type="entry name" value="Methyltransf_25"/>
    <property type="match status" value="1"/>
</dbReference>
<reference evidence="6" key="1">
    <citation type="submission" date="2018-02" db="EMBL/GenBank/DDBJ databases">
        <authorList>
            <person name="Hornung B."/>
        </authorList>
    </citation>
    <scope>NUCLEOTIDE SEQUENCE [LARGE SCALE GENOMIC DNA]</scope>
</reference>
<dbReference type="GO" id="GO:0008168">
    <property type="term" value="F:methyltransferase activity"/>
    <property type="evidence" value="ECO:0007669"/>
    <property type="project" value="UniProtKB-KW"/>
</dbReference>